<protein>
    <recommendedName>
        <fullName evidence="2">Erythromycin biosynthesis protein CIII-like C-terminal domain-containing protein</fullName>
    </recommendedName>
</protein>
<feature type="domain" description="Erythromycin biosynthesis protein CIII-like C-terminal" evidence="2">
    <location>
        <begin position="387"/>
        <end position="473"/>
    </location>
</feature>
<dbReference type="CDD" id="cd03784">
    <property type="entry name" value="GT1_Gtf-like"/>
    <property type="match status" value="1"/>
</dbReference>
<dbReference type="Gramene" id="Kaladp0011s0124.1.v1.1">
    <property type="protein sequence ID" value="Kaladp0011s0124.1.v1.1"/>
    <property type="gene ID" value="Kaladp0011s0124.v1.1"/>
</dbReference>
<name>A0A7N0RFV6_KALFE</name>
<organism evidence="3 4">
    <name type="scientific">Kalanchoe fedtschenkoi</name>
    <name type="common">Lavender scallops</name>
    <name type="synonym">South American air plant</name>
    <dbReference type="NCBI Taxonomy" id="63787"/>
    <lineage>
        <taxon>Eukaryota</taxon>
        <taxon>Viridiplantae</taxon>
        <taxon>Streptophyta</taxon>
        <taxon>Embryophyta</taxon>
        <taxon>Tracheophyta</taxon>
        <taxon>Spermatophyta</taxon>
        <taxon>Magnoliopsida</taxon>
        <taxon>eudicotyledons</taxon>
        <taxon>Gunneridae</taxon>
        <taxon>Pentapetalae</taxon>
        <taxon>Saxifragales</taxon>
        <taxon>Crassulaceae</taxon>
        <taxon>Kalanchoe</taxon>
    </lineage>
</organism>
<reference evidence="3" key="1">
    <citation type="submission" date="2021-01" db="UniProtKB">
        <authorList>
            <consortium name="EnsemblPlants"/>
        </authorList>
    </citation>
    <scope>IDENTIFICATION</scope>
</reference>
<accession>A0A7N0RFV6</accession>
<dbReference type="PROSITE" id="PS51257">
    <property type="entry name" value="PROKAR_LIPOPROTEIN"/>
    <property type="match status" value="1"/>
</dbReference>
<dbReference type="Proteomes" id="UP000594263">
    <property type="component" value="Unplaced"/>
</dbReference>
<keyword evidence="1" id="KW-0808">Transferase</keyword>
<dbReference type="Gene3D" id="3.40.50.2000">
    <property type="entry name" value="Glycogen Phosphorylase B"/>
    <property type="match status" value="2"/>
</dbReference>
<dbReference type="InterPro" id="IPR050426">
    <property type="entry name" value="Glycosyltransferase_28"/>
</dbReference>
<evidence type="ECO:0000259" key="2">
    <source>
        <dbReference type="Pfam" id="PF06722"/>
    </source>
</evidence>
<dbReference type="OMA" id="FNDRLFC"/>
<evidence type="ECO:0000313" key="3">
    <source>
        <dbReference type="EnsemblPlants" id="Kaladp0011s0124.1.v1.1"/>
    </source>
</evidence>
<dbReference type="InterPro" id="IPR010610">
    <property type="entry name" value="EryCIII-like_C"/>
</dbReference>
<evidence type="ECO:0000256" key="1">
    <source>
        <dbReference type="ARBA" id="ARBA00022679"/>
    </source>
</evidence>
<keyword evidence="4" id="KW-1185">Reference proteome</keyword>
<dbReference type="GO" id="GO:0016758">
    <property type="term" value="F:hexosyltransferase activity"/>
    <property type="evidence" value="ECO:0007669"/>
    <property type="project" value="UniProtKB-ARBA"/>
</dbReference>
<dbReference type="InterPro" id="IPR002213">
    <property type="entry name" value="UDP_glucos_trans"/>
</dbReference>
<dbReference type="EnsemblPlants" id="Kaladp0011s0124.1.v1.1">
    <property type="protein sequence ID" value="Kaladp0011s0124.1.v1.1"/>
    <property type="gene ID" value="Kaladp0011s0124.v1.1"/>
</dbReference>
<proteinExistence type="predicted"/>
<dbReference type="PANTHER" id="PTHR48050:SF11">
    <property type="entry name" value="GLYCOSYLTRANSFERASE"/>
    <property type="match status" value="1"/>
</dbReference>
<sequence length="509" mass="56734">MEMESRRRKRIAVFMAFGTKGDVHPVAALCGAFACDQRECNVFLVTHSAHEDLSSHLAALNVTYVPISSPPVLAVSGDEENQDEIDSFARKKKMIAKEHRQECVTVMEKIYGDGLSLKGDFVVINFFALEGWSLAELYGVPCVVAAPYVVPYSAPSSFERRFIEELPLLYKYLQQAPAGKVSWRDVLHWMWPLFTDDWGTWRSEDLRLSALPFTDPVTDVPSWHDRFPSPLLLYGFSEEVVECPGYWPSSIHVCGFWFPPAQWQFSCSKCRESYLSASLGHPRVAQELCSGHVDLLHFLASKEFPPPIFVGLSSIGSMGFMKNPQAFLRVLQSVSRGRSHRFVLFSGGYEPLNTAVQEIAAQTSTSKQDGSDRVSLFEDHLFYFSGSVPYDWLFPKCLAAIHHGGSGSTSAALRAGLPQVICPFMLDQFYWAQRMSWLGVAPEPLKRSQLLPDTNDASSIAEAAQALSEAIAHALIYEVKARASEIAARISHENGIGKAVKILNERVIQ</sequence>
<dbReference type="GO" id="GO:0008194">
    <property type="term" value="F:UDP-glycosyltransferase activity"/>
    <property type="evidence" value="ECO:0007669"/>
    <property type="project" value="InterPro"/>
</dbReference>
<dbReference type="PANTHER" id="PTHR48050">
    <property type="entry name" value="STEROL 3-BETA-GLUCOSYLTRANSFERASE"/>
    <property type="match status" value="1"/>
</dbReference>
<evidence type="ECO:0000313" key="4">
    <source>
        <dbReference type="Proteomes" id="UP000594263"/>
    </source>
</evidence>
<dbReference type="AlphaFoldDB" id="A0A7N0RFV6"/>
<dbReference type="SUPFAM" id="SSF53756">
    <property type="entry name" value="UDP-Glycosyltransferase/glycogen phosphorylase"/>
    <property type="match status" value="1"/>
</dbReference>
<dbReference type="Pfam" id="PF06722">
    <property type="entry name" value="EryCIII-like_C"/>
    <property type="match status" value="1"/>
</dbReference>